<protein>
    <submittedName>
        <fullName evidence="5">Carbamate kinase 2</fullName>
        <ecNumber evidence="5">2.7.2.2</ecNumber>
    </submittedName>
</protein>
<dbReference type="EC" id="2.7.2.2" evidence="5"/>
<dbReference type="CDD" id="cd04235">
    <property type="entry name" value="AAK_CK"/>
    <property type="match status" value="1"/>
</dbReference>
<dbReference type="NCBIfam" id="TIGR00746">
    <property type="entry name" value="arcC"/>
    <property type="match status" value="1"/>
</dbReference>
<dbReference type="PANTHER" id="PTHR30409:SF1">
    <property type="entry name" value="CARBAMATE KINASE-RELATED"/>
    <property type="match status" value="1"/>
</dbReference>
<evidence type="ECO:0000256" key="2">
    <source>
        <dbReference type="ARBA" id="ARBA00022679"/>
    </source>
</evidence>
<dbReference type="FunFam" id="3.40.1160.10:FF:000007">
    <property type="entry name" value="Carbamate kinase"/>
    <property type="match status" value="1"/>
</dbReference>
<comment type="similarity">
    <text evidence="1">Belongs to the carbamate kinase family.</text>
</comment>
<dbReference type="PANTHER" id="PTHR30409">
    <property type="entry name" value="CARBAMATE KINASE"/>
    <property type="match status" value="1"/>
</dbReference>
<gene>
    <name evidence="5" type="primary">arcC2_1</name>
    <name evidence="5" type="ORF">SDC9_15630</name>
</gene>
<sequence>MKKLAVVALGGNALLRSDQKGTIDDQETNVYETAERLLTLIRSNYNLVITHGNGPQVGNILLANTAGHKLYGLPDMPLDIAVAYSQGFIGYIIEQQLRNVMMANDLDRDIISIITQVLVDKDDPAFNNPTKPVGPYYTKEESERITEETGAKFAADPRGRGYRKVVASPKPLVISNQKSIESLARAGQIVIAVGGGGIPAFYVEENKLQGIDAVIDKDLASSLLAVHIRADKFFILTDVPKVCINFNTPQQKELDRMTIAEAKRYLEEGQFAEGSMAPKIRAAITFVEGSGKDAIITSTDKLGIDNGGTRIVIV</sequence>
<keyword evidence="2 5" id="KW-0808">Transferase</keyword>
<dbReference type="NCBIfam" id="NF009007">
    <property type="entry name" value="PRK12352.1"/>
    <property type="match status" value="1"/>
</dbReference>
<dbReference type="AlphaFoldDB" id="A0A644TSL7"/>
<dbReference type="Gene3D" id="3.40.1160.10">
    <property type="entry name" value="Acetylglutamate kinase-like"/>
    <property type="match status" value="1"/>
</dbReference>
<dbReference type="GO" id="GO:0005829">
    <property type="term" value="C:cytosol"/>
    <property type="evidence" value="ECO:0007669"/>
    <property type="project" value="TreeGrafter"/>
</dbReference>
<dbReference type="EMBL" id="VSSQ01000049">
    <property type="protein sequence ID" value="MPL69880.1"/>
    <property type="molecule type" value="Genomic_DNA"/>
</dbReference>
<reference evidence="5" key="1">
    <citation type="submission" date="2019-08" db="EMBL/GenBank/DDBJ databases">
        <authorList>
            <person name="Kucharzyk K."/>
            <person name="Murdoch R.W."/>
            <person name="Higgins S."/>
            <person name="Loffler F."/>
        </authorList>
    </citation>
    <scope>NUCLEOTIDE SEQUENCE</scope>
</reference>
<name>A0A644TSL7_9ZZZZ</name>
<dbReference type="PRINTS" id="PR01469">
    <property type="entry name" value="CARBMTKINASE"/>
</dbReference>
<organism evidence="5">
    <name type="scientific">bioreactor metagenome</name>
    <dbReference type="NCBI Taxonomy" id="1076179"/>
    <lineage>
        <taxon>unclassified sequences</taxon>
        <taxon>metagenomes</taxon>
        <taxon>ecological metagenomes</taxon>
    </lineage>
</organism>
<evidence type="ECO:0000259" key="4">
    <source>
        <dbReference type="Pfam" id="PF00696"/>
    </source>
</evidence>
<dbReference type="InterPro" id="IPR001048">
    <property type="entry name" value="Asp/Glu/Uridylate_kinase"/>
</dbReference>
<proteinExistence type="inferred from homology"/>
<dbReference type="GO" id="GO:0008804">
    <property type="term" value="F:carbamate kinase activity"/>
    <property type="evidence" value="ECO:0007669"/>
    <property type="project" value="UniProtKB-EC"/>
</dbReference>
<evidence type="ECO:0000256" key="3">
    <source>
        <dbReference type="ARBA" id="ARBA00022777"/>
    </source>
</evidence>
<feature type="domain" description="Aspartate/glutamate/uridylate kinase" evidence="4">
    <location>
        <begin position="3"/>
        <end position="298"/>
    </location>
</feature>
<dbReference type="PIRSF" id="PIRSF000723">
    <property type="entry name" value="Carbamate_kin"/>
    <property type="match status" value="1"/>
</dbReference>
<dbReference type="InterPro" id="IPR003964">
    <property type="entry name" value="Carb_kinase"/>
</dbReference>
<dbReference type="GO" id="GO:0019546">
    <property type="term" value="P:L-arginine deiminase pathway"/>
    <property type="evidence" value="ECO:0007669"/>
    <property type="project" value="TreeGrafter"/>
</dbReference>
<evidence type="ECO:0000313" key="5">
    <source>
        <dbReference type="EMBL" id="MPL69880.1"/>
    </source>
</evidence>
<dbReference type="SUPFAM" id="SSF53633">
    <property type="entry name" value="Carbamate kinase-like"/>
    <property type="match status" value="1"/>
</dbReference>
<accession>A0A644TSL7</accession>
<comment type="caution">
    <text evidence="5">The sequence shown here is derived from an EMBL/GenBank/DDBJ whole genome shotgun (WGS) entry which is preliminary data.</text>
</comment>
<dbReference type="Pfam" id="PF00696">
    <property type="entry name" value="AA_kinase"/>
    <property type="match status" value="1"/>
</dbReference>
<dbReference type="InterPro" id="IPR036393">
    <property type="entry name" value="AceGlu_kinase-like_sf"/>
</dbReference>
<evidence type="ECO:0000256" key="1">
    <source>
        <dbReference type="ARBA" id="ARBA00011066"/>
    </source>
</evidence>
<keyword evidence="3 5" id="KW-0418">Kinase</keyword>